<name>A0A3B0SXR3_9ZZZZ</name>
<dbReference type="SUPFAM" id="SSF53187">
    <property type="entry name" value="Zn-dependent exopeptidases"/>
    <property type="match status" value="1"/>
</dbReference>
<gene>
    <name evidence="2" type="ORF">MNBD_BACTEROID03-1402</name>
</gene>
<dbReference type="GO" id="GO:0006508">
    <property type="term" value="P:proteolysis"/>
    <property type="evidence" value="ECO:0007669"/>
    <property type="project" value="InterPro"/>
</dbReference>
<dbReference type="PROSITE" id="PS52035">
    <property type="entry name" value="PEPTIDASE_M14"/>
    <property type="match status" value="1"/>
</dbReference>
<evidence type="ECO:0000259" key="1">
    <source>
        <dbReference type="PROSITE" id="PS52035"/>
    </source>
</evidence>
<dbReference type="GO" id="GO:0004181">
    <property type="term" value="F:metallocarboxypeptidase activity"/>
    <property type="evidence" value="ECO:0007669"/>
    <property type="project" value="InterPro"/>
</dbReference>
<organism evidence="2">
    <name type="scientific">hydrothermal vent metagenome</name>
    <dbReference type="NCBI Taxonomy" id="652676"/>
    <lineage>
        <taxon>unclassified sequences</taxon>
        <taxon>metagenomes</taxon>
        <taxon>ecological metagenomes</taxon>
    </lineage>
</organism>
<dbReference type="GO" id="GO:0008270">
    <property type="term" value="F:zinc ion binding"/>
    <property type="evidence" value="ECO:0007669"/>
    <property type="project" value="InterPro"/>
</dbReference>
<dbReference type="InterPro" id="IPR000834">
    <property type="entry name" value="Peptidase_M14"/>
</dbReference>
<dbReference type="Pfam" id="PF00246">
    <property type="entry name" value="Peptidase_M14"/>
    <property type="match status" value="1"/>
</dbReference>
<accession>A0A3B0SXR3</accession>
<reference evidence="2" key="1">
    <citation type="submission" date="2018-06" db="EMBL/GenBank/DDBJ databases">
        <authorList>
            <person name="Zhirakovskaya E."/>
        </authorList>
    </citation>
    <scope>NUCLEOTIDE SEQUENCE</scope>
</reference>
<sequence length="489" mass="56115">MKTKFSILLFLVTICSFAQKEDITTALYETYEKYKEPSLDKRRIKHHELQPLIARYGQNPKFTVKVVGRSIEGRDLSLISIGEGTTNVYLWSQMHGNEPTATQAIFDIFKFFASDDFEIEKKEILKNLRIHFLPMLNPDGAEVFQRRNRLGIDINRDALRLQSPESRTLKRVRDSLQADFGFNLHDQSTYYNAERTEKPATISYLAPAYNYEKDINQVRGNAMKVIVFMNTIIQKYAPGQVAKYNDDFEPRAFGDNIQKWGTSTILIESGGYANDVEKQEIRKLNYVSILSAIYTIAKGNYEDIPITDYEKIPENDRKLFDLKITNATYELLGKPYVLDIGINRLEVDIEDSTEFWYSSRIIDQGDLSTYYGYETFDASGYTIKPGKVYTESFKSLQQMSNQGKDPMALLKSGYTYVRIANIPKEQLSSPFSVHMISSTYEVPEFNIEVGLNPTFLLEKDGVVEYAIINGFLIDVESGKGVFKNAMVYR</sequence>
<protein>
    <recommendedName>
        <fullName evidence="1">Peptidase M14 domain-containing protein</fullName>
    </recommendedName>
</protein>
<dbReference type="Gene3D" id="3.40.630.10">
    <property type="entry name" value="Zn peptidases"/>
    <property type="match status" value="1"/>
</dbReference>
<feature type="domain" description="Peptidase M14" evidence="1">
    <location>
        <begin position="30"/>
        <end position="296"/>
    </location>
</feature>
<evidence type="ECO:0000313" key="2">
    <source>
        <dbReference type="EMBL" id="VAW11241.1"/>
    </source>
</evidence>
<dbReference type="EMBL" id="UOEL01000056">
    <property type="protein sequence ID" value="VAW11241.1"/>
    <property type="molecule type" value="Genomic_DNA"/>
</dbReference>
<dbReference type="AlphaFoldDB" id="A0A3B0SXR3"/>
<proteinExistence type="predicted"/>
<dbReference type="SMART" id="SM00631">
    <property type="entry name" value="Zn_pept"/>
    <property type="match status" value="1"/>
</dbReference>